<evidence type="ECO:0000313" key="1">
    <source>
        <dbReference type="EMBL" id="KAG5619871.1"/>
    </source>
</evidence>
<accession>A0A9J6A749</accession>
<sequence length="62" mass="6969">MQAKQYPKVKQTHRTTRRVTKSLWRAKSGSPKGLAQKSQVNFGKSAMGRPFGEMLTAFGEQD</sequence>
<dbReference type="Proteomes" id="UP000824120">
    <property type="component" value="Chromosome 2"/>
</dbReference>
<evidence type="ECO:0000313" key="2">
    <source>
        <dbReference type="Proteomes" id="UP000824120"/>
    </source>
</evidence>
<gene>
    <name evidence="1" type="ORF">H5410_005089</name>
</gene>
<name>A0A9J6A749_SOLCO</name>
<dbReference type="EMBL" id="JACXVP010000002">
    <property type="protein sequence ID" value="KAG5619871.1"/>
    <property type="molecule type" value="Genomic_DNA"/>
</dbReference>
<keyword evidence="2" id="KW-1185">Reference proteome</keyword>
<organism evidence="1 2">
    <name type="scientific">Solanum commersonii</name>
    <name type="common">Commerson's wild potato</name>
    <name type="synonym">Commerson's nightshade</name>
    <dbReference type="NCBI Taxonomy" id="4109"/>
    <lineage>
        <taxon>Eukaryota</taxon>
        <taxon>Viridiplantae</taxon>
        <taxon>Streptophyta</taxon>
        <taxon>Embryophyta</taxon>
        <taxon>Tracheophyta</taxon>
        <taxon>Spermatophyta</taxon>
        <taxon>Magnoliopsida</taxon>
        <taxon>eudicotyledons</taxon>
        <taxon>Gunneridae</taxon>
        <taxon>Pentapetalae</taxon>
        <taxon>asterids</taxon>
        <taxon>lamiids</taxon>
        <taxon>Solanales</taxon>
        <taxon>Solanaceae</taxon>
        <taxon>Solanoideae</taxon>
        <taxon>Solaneae</taxon>
        <taxon>Solanum</taxon>
    </lineage>
</organism>
<comment type="caution">
    <text evidence="1">The sequence shown here is derived from an EMBL/GenBank/DDBJ whole genome shotgun (WGS) entry which is preliminary data.</text>
</comment>
<dbReference type="AlphaFoldDB" id="A0A9J6A749"/>
<protein>
    <submittedName>
        <fullName evidence="1">Uncharacterized protein</fullName>
    </submittedName>
</protein>
<reference evidence="1 2" key="1">
    <citation type="submission" date="2020-09" db="EMBL/GenBank/DDBJ databases">
        <title>De no assembly of potato wild relative species, Solanum commersonii.</title>
        <authorList>
            <person name="Cho K."/>
        </authorList>
    </citation>
    <scope>NUCLEOTIDE SEQUENCE [LARGE SCALE GENOMIC DNA]</scope>
    <source>
        <strain evidence="1">LZ3.2</strain>
        <tissue evidence="1">Leaf</tissue>
    </source>
</reference>
<proteinExistence type="predicted"/>